<evidence type="ECO:0000313" key="1">
    <source>
        <dbReference type="EMBL" id="QPG05149.1"/>
    </source>
</evidence>
<dbReference type="AlphaFoldDB" id="A0A7S9HCI7"/>
<reference evidence="1 2" key="1">
    <citation type="submission" date="2020-11" db="EMBL/GenBank/DDBJ databases">
        <title>Complete genome sequence for Salinimonas sp. strain G2-b.</title>
        <authorList>
            <person name="Park S.-J."/>
        </authorList>
    </citation>
    <scope>NUCLEOTIDE SEQUENCE [LARGE SCALE GENOMIC DNA]</scope>
    <source>
        <strain evidence="1 2">G2-b</strain>
    </source>
</reference>
<dbReference type="RefSeq" id="WP_195810240.1">
    <property type="nucleotide sequence ID" value="NZ_CP064795.1"/>
</dbReference>
<organism evidence="1 2">
    <name type="scientific">Salinimonas marina</name>
    <dbReference type="NCBI Taxonomy" id="2785918"/>
    <lineage>
        <taxon>Bacteria</taxon>
        <taxon>Pseudomonadati</taxon>
        <taxon>Pseudomonadota</taxon>
        <taxon>Gammaproteobacteria</taxon>
        <taxon>Alteromonadales</taxon>
        <taxon>Alteromonadaceae</taxon>
        <taxon>Alteromonas/Salinimonas group</taxon>
        <taxon>Salinimonas</taxon>
    </lineage>
</organism>
<evidence type="ECO:0008006" key="3">
    <source>
        <dbReference type="Google" id="ProtNLM"/>
    </source>
</evidence>
<protein>
    <recommendedName>
        <fullName evidence="3">Tetratricopeptide repeat protein</fullName>
    </recommendedName>
</protein>
<dbReference type="EMBL" id="CP064795">
    <property type="protein sequence ID" value="QPG05149.1"/>
    <property type="molecule type" value="Genomic_DNA"/>
</dbReference>
<accession>A0A7S9HCI7</accession>
<keyword evidence="2" id="KW-1185">Reference proteome</keyword>
<dbReference type="Gene3D" id="1.25.40.10">
    <property type="entry name" value="Tetratricopeptide repeat domain"/>
    <property type="match status" value="1"/>
</dbReference>
<name>A0A7S9HCI7_9ALTE</name>
<gene>
    <name evidence="1" type="ORF">IT774_13595</name>
</gene>
<dbReference type="Proteomes" id="UP000595095">
    <property type="component" value="Chromosome"/>
</dbReference>
<sequence>MTSSSAQSKTSPASAPAAMGFRISLRTIRVGLLLGAFILAAMCVRTATTYWHAHTLSTQVQAWFVGDQLPAPGELARTEQQLKQLEKTLAADAGVKLSLARLYIVRGQSETASRYYDSARAALVSARRLQPSHYEALALRVFLDDVQNGLNSEAMVLLEQLLRLSPYEKKVQQLIGPVLVKNWNALSGTLQQLAEPLISSALREASTKAILFDAMRQYNLVAPFKCCSPNRETSAQLRVLEATTPHDTFQ</sequence>
<dbReference type="InterPro" id="IPR011990">
    <property type="entry name" value="TPR-like_helical_dom_sf"/>
</dbReference>
<proteinExistence type="predicted"/>
<evidence type="ECO:0000313" key="2">
    <source>
        <dbReference type="Proteomes" id="UP000595095"/>
    </source>
</evidence>
<dbReference type="KEGG" id="smaa:IT774_13595"/>